<dbReference type="InterPro" id="IPR017441">
    <property type="entry name" value="Protein_kinase_ATP_BS"/>
</dbReference>
<keyword evidence="5 13" id="KW-0418">Kinase</keyword>
<dbReference type="GO" id="GO:1902103">
    <property type="term" value="P:negative regulation of metaphase/anaphase transition of meiotic cell cycle"/>
    <property type="evidence" value="ECO:0007669"/>
    <property type="project" value="TreeGrafter"/>
</dbReference>
<evidence type="ECO:0000313" key="12">
    <source>
        <dbReference type="Proteomes" id="UP000515145"/>
    </source>
</evidence>
<evidence type="ECO:0000256" key="2">
    <source>
        <dbReference type="ARBA" id="ARBA00022527"/>
    </source>
</evidence>
<keyword evidence="6 9" id="KW-0067">ATP-binding</keyword>
<keyword evidence="3" id="KW-0808">Transferase</keyword>
<evidence type="ECO:0000256" key="8">
    <source>
        <dbReference type="ARBA" id="ARBA00048679"/>
    </source>
</evidence>
<dbReference type="GO" id="GO:0004674">
    <property type="term" value="F:protein serine/threonine kinase activity"/>
    <property type="evidence" value="ECO:0007669"/>
    <property type="project" value="UniProtKB-KW"/>
</dbReference>
<dbReference type="PANTHER" id="PTHR23257">
    <property type="entry name" value="SERINE-THREONINE PROTEIN KINASE"/>
    <property type="match status" value="1"/>
</dbReference>
<dbReference type="FunFam" id="3.30.200.20:FF:000316">
    <property type="entry name" value="Proto-oncogene serine/threonine-protein kinase mos"/>
    <property type="match status" value="1"/>
</dbReference>
<keyword evidence="12" id="KW-1185">Reference proteome</keyword>
<dbReference type="SUPFAM" id="SSF56112">
    <property type="entry name" value="Protein kinase-like (PK-like)"/>
    <property type="match status" value="1"/>
</dbReference>
<dbReference type="InterPro" id="IPR008271">
    <property type="entry name" value="Ser/Thr_kinase_AS"/>
</dbReference>
<name>A0A6P7KHW1_9TELE</name>
<evidence type="ECO:0000256" key="10">
    <source>
        <dbReference type="RuleBase" id="RU000304"/>
    </source>
</evidence>
<dbReference type="CDD" id="cd13979">
    <property type="entry name" value="STKc_Mos"/>
    <property type="match status" value="1"/>
</dbReference>
<dbReference type="SMART" id="SM00220">
    <property type="entry name" value="S_TKc"/>
    <property type="match status" value="1"/>
</dbReference>
<evidence type="ECO:0000256" key="9">
    <source>
        <dbReference type="PROSITE-ProRule" id="PRU10141"/>
    </source>
</evidence>
<dbReference type="GO" id="GO:0005737">
    <property type="term" value="C:cytoplasm"/>
    <property type="evidence" value="ECO:0007669"/>
    <property type="project" value="TreeGrafter"/>
</dbReference>
<dbReference type="InterPro" id="IPR011009">
    <property type="entry name" value="Kinase-like_dom_sf"/>
</dbReference>
<dbReference type="CTD" id="4342"/>
<evidence type="ECO:0000256" key="3">
    <source>
        <dbReference type="ARBA" id="ARBA00022679"/>
    </source>
</evidence>
<comment type="similarity">
    <text evidence="10">Belongs to the protein kinase superfamily.</text>
</comment>
<sequence>MPSPIPVTRLLPRDIYPSVDIGVCSSPLSKHSHGYTLQVPVQRLHGKVASRLWSSVIHWKQLRSVQPVGSGGFGSVYRAEYLGETVALKRVKKCAKNQLASRQSFWAELNAAHLRHRNIVRVIAATTCVPADFGDESSIGTILMEFVGSRNLQQVIYGGAEPLGEDRWLRYSTDIAHGLMFLHSHGVVHLDIKPANVLVSNEDVCKIADFGCSLKLDGACEDSSLSARLSHVCGTYTHRAPELLKGEGVSPKADIFSFGITLWQLITRDPPYTGDRHYVLYAVVAHSLRPSVQHHPAFRSEQGRLCGALLGRCWSAEAGCRPSAQEVLSHLQQLRAHV</sequence>
<dbReference type="GeneID" id="114453449"/>
<dbReference type="Pfam" id="PF00069">
    <property type="entry name" value="Pkinase"/>
    <property type="match status" value="1"/>
</dbReference>
<dbReference type="Proteomes" id="UP000515145">
    <property type="component" value="Chromosome 20"/>
</dbReference>
<dbReference type="PROSITE" id="PS00108">
    <property type="entry name" value="PROTEIN_KINASE_ST"/>
    <property type="match status" value="1"/>
</dbReference>
<evidence type="ECO:0000256" key="1">
    <source>
        <dbReference type="ARBA" id="ARBA00012513"/>
    </source>
</evidence>
<comment type="catalytic activity">
    <reaction evidence="7">
        <text>L-threonyl-[protein] + ATP = O-phospho-L-threonyl-[protein] + ADP + H(+)</text>
        <dbReference type="Rhea" id="RHEA:46608"/>
        <dbReference type="Rhea" id="RHEA-COMP:11060"/>
        <dbReference type="Rhea" id="RHEA-COMP:11605"/>
        <dbReference type="ChEBI" id="CHEBI:15378"/>
        <dbReference type="ChEBI" id="CHEBI:30013"/>
        <dbReference type="ChEBI" id="CHEBI:30616"/>
        <dbReference type="ChEBI" id="CHEBI:61977"/>
        <dbReference type="ChEBI" id="CHEBI:456216"/>
        <dbReference type="EC" id="2.7.11.1"/>
    </reaction>
</comment>
<evidence type="ECO:0000313" key="13">
    <source>
        <dbReference type="RefSeq" id="XP_028289149.1"/>
    </source>
</evidence>
<dbReference type="InterPro" id="IPR050167">
    <property type="entry name" value="Ser_Thr_protein_kinase"/>
</dbReference>
<evidence type="ECO:0000256" key="5">
    <source>
        <dbReference type="ARBA" id="ARBA00022777"/>
    </source>
</evidence>
<dbReference type="InterPro" id="IPR000719">
    <property type="entry name" value="Prot_kinase_dom"/>
</dbReference>
<dbReference type="Gene3D" id="1.10.510.10">
    <property type="entry name" value="Transferase(Phosphotransferase) domain 1"/>
    <property type="match status" value="1"/>
</dbReference>
<dbReference type="FunFam" id="1.10.510.10:FF:000490">
    <property type="entry name" value="Proto-oncogene serine/threonine-protein kinase mos"/>
    <property type="match status" value="1"/>
</dbReference>
<dbReference type="PIRSF" id="PIRSF000654">
    <property type="entry name" value="Integrin-linked_kinase"/>
    <property type="match status" value="1"/>
</dbReference>
<evidence type="ECO:0000256" key="6">
    <source>
        <dbReference type="ARBA" id="ARBA00022840"/>
    </source>
</evidence>
<evidence type="ECO:0000259" key="11">
    <source>
        <dbReference type="PROSITE" id="PS50011"/>
    </source>
</evidence>
<feature type="domain" description="Protein kinase" evidence="11">
    <location>
        <begin position="62"/>
        <end position="338"/>
    </location>
</feature>
<reference evidence="13" key="1">
    <citation type="submission" date="2025-08" db="UniProtKB">
        <authorList>
            <consortium name="RefSeq"/>
        </authorList>
    </citation>
    <scope>IDENTIFICATION</scope>
</reference>
<protein>
    <recommendedName>
        <fullName evidence="1">non-specific serine/threonine protein kinase</fullName>
        <ecNumber evidence="1">2.7.11.1</ecNumber>
    </recommendedName>
</protein>
<feature type="binding site" evidence="9">
    <location>
        <position position="93"/>
    </location>
    <ligand>
        <name>ATP</name>
        <dbReference type="ChEBI" id="CHEBI:30616"/>
    </ligand>
</feature>
<dbReference type="OrthoDB" id="4062651at2759"/>
<dbReference type="PROSITE" id="PS00107">
    <property type="entry name" value="PROTEIN_KINASE_ATP"/>
    <property type="match status" value="1"/>
</dbReference>
<dbReference type="PANTHER" id="PTHR23257:SF706">
    <property type="entry name" value="PROTO-ONCOGENE SERINE_THREONINE-PROTEIN KINASE MOS"/>
    <property type="match status" value="1"/>
</dbReference>
<dbReference type="AlphaFoldDB" id="A0A6P7KHW1"/>
<dbReference type="PROSITE" id="PS50011">
    <property type="entry name" value="PROTEIN_KINASE_DOM"/>
    <property type="match status" value="1"/>
</dbReference>
<dbReference type="GO" id="GO:0007165">
    <property type="term" value="P:signal transduction"/>
    <property type="evidence" value="ECO:0007669"/>
    <property type="project" value="TreeGrafter"/>
</dbReference>
<gene>
    <name evidence="13" type="primary">mos</name>
</gene>
<dbReference type="RefSeq" id="XP_028289149.1">
    <property type="nucleotide sequence ID" value="XM_028433348.1"/>
</dbReference>
<evidence type="ECO:0000256" key="7">
    <source>
        <dbReference type="ARBA" id="ARBA00047899"/>
    </source>
</evidence>
<organism evidence="12 13">
    <name type="scientific">Parambassis ranga</name>
    <name type="common">Indian glassy fish</name>
    <dbReference type="NCBI Taxonomy" id="210632"/>
    <lineage>
        <taxon>Eukaryota</taxon>
        <taxon>Metazoa</taxon>
        <taxon>Chordata</taxon>
        <taxon>Craniata</taxon>
        <taxon>Vertebrata</taxon>
        <taxon>Euteleostomi</taxon>
        <taxon>Actinopterygii</taxon>
        <taxon>Neopterygii</taxon>
        <taxon>Teleostei</taxon>
        <taxon>Neoteleostei</taxon>
        <taxon>Acanthomorphata</taxon>
        <taxon>Ovalentaria</taxon>
        <taxon>Ambassidae</taxon>
        <taxon>Parambassis</taxon>
    </lineage>
</organism>
<keyword evidence="2 10" id="KW-0723">Serine/threonine-protein kinase</keyword>
<dbReference type="InParanoid" id="A0A6P7KHW1"/>
<dbReference type="EC" id="2.7.11.1" evidence="1"/>
<accession>A0A6P7KHW1</accession>
<evidence type="ECO:0000256" key="4">
    <source>
        <dbReference type="ARBA" id="ARBA00022741"/>
    </source>
</evidence>
<dbReference type="GO" id="GO:0043410">
    <property type="term" value="P:positive regulation of MAPK cascade"/>
    <property type="evidence" value="ECO:0007669"/>
    <property type="project" value="TreeGrafter"/>
</dbReference>
<comment type="catalytic activity">
    <reaction evidence="8">
        <text>L-seryl-[protein] + ATP = O-phospho-L-seryl-[protein] + ADP + H(+)</text>
        <dbReference type="Rhea" id="RHEA:17989"/>
        <dbReference type="Rhea" id="RHEA-COMP:9863"/>
        <dbReference type="Rhea" id="RHEA-COMP:11604"/>
        <dbReference type="ChEBI" id="CHEBI:15378"/>
        <dbReference type="ChEBI" id="CHEBI:29999"/>
        <dbReference type="ChEBI" id="CHEBI:30616"/>
        <dbReference type="ChEBI" id="CHEBI:83421"/>
        <dbReference type="ChEBI" id="CHEBI:456216"/>
        <dbReference type="EC" id="2.7.11.1"/>
    </reaction>
</comment>
<keyword evidence="4 9" id="KW-0547">Nucleotide-binding</keyword>
<dbReference type="GO" id="GO:0005524">
    <property type="term" value="F:ATP binding"/>
    <property type="evidence" value="ECO:0007669"/>
    <property type="project" value="UniProtKB-UniRule"/>
</dbReference>
<proteinExistence type="inferred from homology"/>